<protein>
    <submittedName>
        <fullName evidence="1">Uncharacterized protein</fullName>
    </submittedName>
</protein>
<reference evidence="2" key="1">
    <citation type="journal article" date="2016" name="Nat. Biotechnol.">
        <title>Sequencing wild and cultivated cassava and related species reveals extensive interspecific hybridization and genetic diversity.</title>
        <authorList>
            <person name="Bredeson J.V."/>
            <person name="Lyons J.B."/>
            <person name="Prochnik S.E."/>
            <person name="Wu G.A."/>
            <person name="Ha C.M."/>
            <person name="Edsinger-Gonzales E."/>
            <person name="Grimwood J."/>
            <person name="Schmutz J."/>
            <person name="Rabbi I.Y."/>
            <person name="Egesi C."/>
            <person name="Nauluvula P."/>
            <person name="Lebot V."/>
            <person name="Ndunguru J."/>
            <person name="Mkamilo G."/>
            <person name="Bart R.S."/>
            <person name="Setter T.L."/>
            <person name="Gleadow R.M."/>
            <person name="Kulakow P."/>
            <person name="Ferguson M.E."/>
            <person name="Rounsley S."/>
            <person name="Rokhsar D.S."/>
        </authorList>
    </citation>
    <scope>NUCLEOTIDE SEQUENCE [LARGE SCALE GENOMIC DNA]</scope>
    <source>
        <strain evidence="2">cv. AM560-2</strain>
    </source>
</reference>
<accession>A0ACB7HU99</accession>
<dbReference type="EMBL" id="CM004390">
    <property type="protein sequence ID" value="KAG8656233.1"/>
    <property type="molecule type" value="Genomic_DNA"/>
</dbReference>
<gene>
    <name evidence="1" type="ORF">MANES_04G110200v8</name>
</gene>
<evidence type="ECO:0000313" key="2">
    <source>
        <dbReference type="Proteomes" id="UP000091857"/>
    </source>
</evidence>
<comment type="caution">
    <text evidence="1">The sequence shown here is derived from an EMBL/GenBank/DDBJ whole genome shotgun (WGS) entry which is preliminary data.</text>
</comment>
<organism evidence="1 2">
    <name type="scientific">Manihot esculenta</name>
    <name type="common">Cassava</name>
    <name type="synonym">Jatropha manihot</name>
    <dbReference type="NCBI Taxonomy" id="3983"/>
    <lineage>
        <taxon>Eukaryota</taxon>
        <taxon>Viridiplantae</taxon>
        <taxon>Streptophyta</taxon>
        <taxon>Embryophyta</taxon>
        <taxon>Tracheophyta</taxon>
        <taxon>Spermatophyta</taxon>
        <taxon>Magnoliopsida</taxon>
        <taxon>eudicotyledons</taxon>
        <taxon>Gunneridae</taxon>
        <taxon>Pentapetalae</taxon>
        <taxon>rosids</taxon>
        <taxon>fabids</taxon>
        <taxon>Malpighiales</taxon>
        <taxon>Euphorbiaceae</taxon>
        <taxon>Crotonoideae</taxon>
        <taxon>Manihoteae</taxon>
        <taxon>Manihot</taxon>
    </lineage>
</organism>
<name>A0ACB7HU99_MANES</name>
<sequence length="1037" mass="116778">MRASYFSKMELANLAKWLLLGLFILCVQIHGNNGCFEVERLGLLDLKASIGSDGFDADHPFSSWVDDSLSDCCKWERVTCNFTTGHVVDLSFNNLRQYEENIWFLNLSMFESFKELRSLNLSYSGMGGLINEKGSDGLKKLEILDLSHNYLNNSILLSMTTLPSLTTLILNGNNMRGSFPSKGFERLEVLDLGYSSFSSSNLSTLGTTLSSLKQLILSGNYMEGSFPIQEFSKLKNLEVLDVSWNSFNNTIPIQDSIKFFKFSKLKYLDMSQNNFNADILSFSSKFSSVEILDLSSNNLEGPLPDQGLCSLTKLQELDLSHNDFGGSLLPCLQNFTSLRFLDLSGNQFTGHIPSSWLASLHSLKFIDLSFNLFEGQFSFNAFADNSNLDVVKFASDNNQFEVVSKYPGWIPSFQLKVLVLQNCALDSIPEFLFHQFKLKAIDFANNKIKGSFPMWLLENNTELDILTLRNNSFKGQIHMPTYTNFNITEFDVSDNQFVGQLQDIGGQIFPNMKFLNLSKNGFQGDFRFSPGYNCKLISLDLSFNNFSGDVPEPLISSCTSLEVLRLSSNNFHGQIFTARFKLTSLNILQLNDNQFEGTLSSLVFQIPTLYMLDLSNNSFHGEIPLWTNHMVQASYVDLSQNHFKGQISCEILLAGSHVDLSHNYLSGSLPSCFNVQHILYLGGPLHVNLQGNRLTGAIPEAFLNSSYLLTLNLRDNELSGSLPNKFVTFPNLRVLLLGGNHLNGSIPSGLCQLNKISLLDLSRNYFSGSIPHCLYNLSFGNNNWPNDQFSLPTGLWTETDNVYSESLLHMEEYSIGYDIRTFKVEEVEFVTKHMKYAFKGDILNYLFGLDLSDNNLEGQIPYQLGKLSQLRALNLSHNCLTGSIPASLSNLTQLESFDLSHNKLSGQIPSQLIALHFLAVFSVAYNNLSGKIPDMKGQFSTFDNTSYEGNPFLCGALLEKNCSSDNEPSASLGHKADGKWYEVDEVVFFSSFCGSFIMFFLGVIIVLYVNPYWRQKLCYPMEEFMFSCYYFLYDILF</sequence>
<evidence type="ECO:0000313" key="1">
    <source>
        <dbReference type="EMBL" id="KAG8656233.1"/>
    </source>
</evidence>
<proteinExistence type="predicted"/>
<dbReference type="Proteomes" id="UP000091857">
    <property type="component" value="Chromosome 4"/>
</dbReference>
<keyword evidence="2" id="KW-1185">Reference proteome</keyword>